<sequence length="309" mass="35642">MEAAKTMMSGPAETERKILKKTEHTYRGGRRGYYALVQDLPLDMDLYEHDIHGEEWKWFDDPLPTNEDEDRQSGRTEFTRYHIANPQVVARGVIPTLNLSLPAQCFDNDEDAETFLHAIGKRHNTAVVLLGKAKCARTLCVFLDSVFHKDVRSKLTEGTEVPEKRQIPLAARRFRFWNAVAKTGLGQDLGMYVARHLVLMLASALRNYTREPKGNSGVYESTRRIVQWLDETDPGMIEEFEDEEDPSHRPTDQDFMPRSSKKRKADADESPDDLSDHDRHNRKRTRYHGPLQKGEEGDLPERPKKRKRA</sequence>
<accession>A0A9P4YDY0</accession>
<keyword evidence="3" id="KW-1185">Reference proteome</keyword>
<feature type="region of interest" description="Disordered" evidence="1">
    <location>
        <begin position="239"/>
        <end position="309"/>
    </location>
</feature>
<dbReference type="EMBL" id="MU032344">
    <property type="protein sequence ID" value="KAF3771218.1"/>
    <property type="molecule type" value="Genomic_DNA"/>
</dbReference>
<evidence type="ECO:0000256" key="1">
    <source>
        <dbReference type="SAM" id="MobiDB-lite"/>
    </source>
</evidence>
<dbReference type="Proteomes" id="UP000803844">
    <property type="component" value="Unassembled WGS sequence"/>
</dbReference>
<protein>
    <submittedName>
        <fullName evidence="2">Uncharacterized protein</fullName>
    </submittedName>
</protein>
<feature type="compositionally biased region" description="Basic and acidic residues" evidence="1">
    <location>
        <begin position="293"/>
        <end position="302"/>
    </location>
</feature>
<comment type="caution">
    <text evidence="2">The sequence shown here is derived from an EMBL/GenBank/DDBJ whole genome shotgun (WGS) entry which is preliminary data.</text>
</comment>
<evidence type="ECO:0000313" key="2">
    <source>
        <dbReference type="EMBL" id="KAF3771218.1"/>
    </source>
</evidence>
<reference evidence="2" key="1">
    <citation type="journal article" date="2020" name="Phytopathology">
        <title>Genome sequence of the chestnut blight fungus Cryphonectria parasitica EP155: A fundamental resource for an archetypical invasive plant pathogen.</title>
        <authorList>
            <person name="Crouch J.A."/>
            <person name="Dawe A."/>
            <person name="Aerts A."/>
            <person name="Barry K."/>
            <person name="Churchill A.C.L."/>
            <person name="Grimwood J."/>
            <person name="Hillman B."/>
            <person name="Milgroom M.G."/>
            <person name="Pangilinan J."/>
            <person name="Smith M."/>
            <person name="Salamov A."/>
            <person name="Schmutz J."/>
            <person name="Yadav J."/>
            <person name="Grigoriev I.V."/>
            <person name="Nuss D."/>
        </authorList>
    </citation>
    <scope>NUCLEOTIDE SEQUENCE</scope>
    <source>
        <strain evidence="2">EP155</strain>
    </source>
</reference>
<dbReference type="RefSeq" id="XP_040782179.1">
    <property type="nucleotide sequence ID" value="XM_040920112.1"/>
</dbReference>
<name>A0A9P4YDY0_CRYP1</name>
<organism evidence="2 3">
    <name type="scientific">Cryphonectria parasitica (strain ATCC 38755 / EP155)</name>
    <dbReference type="NCBI Taxonomy" id="660469"/>
    <lineage>
        <taxon>Eukaryota</taxon>
        <taxon>Fungi</taxon>
        <taxon>Dikarya</taxon>
        <taxon>Ascomycota</taxon>
        <taxon>Pezizomycotina</taxon>
        <taxon>Sordariomycetes</taxon>
        <taxon>Sordariomycetidae</taxon>
        <taxon>Diaporthales</taxon>
        <taxon>Cryphonectriaceae</taxon>
        <taxon>Cryphonectria-Endothia species complex</taxon>
        <taxon>Cryphonectria</taxon>
    </lineage>
</organism>
<dbReference type="GeneID" id="63837241"/>
<proteinExistence type="predicted"/>
<gene>
    <name evidence="2" type="ORF">M406DRAFT_326609</name>
</gene>
<dbReference type="AlphaFoldDB" id="A0A9P4YDY0"/>
<evidence type="ECO:0000313" key="3">
    <source>
        <dbReference type="Proteomes" id="UP000803844"/>
    </source>
</evidence>